<evidence type="ECO:0000259" key="3">
    <source>
        <dbReference type="Pfam" id="PF00210"/>
    </source>
</evidence>
<dbReference type="InterPro" id="IPR002177">
    <property type="entry name" value="DPS_DNA-bd"/>
</dbReference>
<proteinExistence type="inferred from homology"/>
<reference evidence="4 5" key="1">
    <citation type="submission" date="2016-10" db="EMBL/GenBank/DDBJ databases">
        <authorList>
            <person name="de Groot N.N."/>
        </authorList>
    </citation>
    <scope>NUCLEOTIDE SEQUENCE [LARGE SCALE GENOMIC DNA]</scope>
    <source>
        <strain evidence="4 5">CGMCC 4.1859</strain>
    </source>
</reference>
<dbReference type="PRINTS" id="PR01346">
    <property type="entry name" value="HELNAPAPROT"/>
</dbReference>
<dbReference type="PANTHER" id="PTHR42932">
    <property type="entry name" value="GENERAL STRESS PROTEIN 20U"/>
    <property type="match status" value="1"/>
</dbReference>
<dbReference type="SUPFAM" id="SSF47240">
    <property type="entry name" value="Ferritin-like"/>
    <property type="match status" value="1"/>
</dbReference>
<organism evidence="4 5">
    <name type="scientific">Streptomyces griseoaurantiacus</name>
    <dbReference type="NCBI Taxonomy" id="68213"/>
    <lineage>
        <taxon>Bacteria</taxon>
        <taxon>Bacillati</taxon>
        <taxon>Actinomycetota</taxon>
        <taxon>Actinomycetes</taxon>
        <taxon>Kitasatosporales</taxon>
        <taxon>Streptomycetaceae</taxon>
        <taxon>Streptomyces</taxon>
        <taxon>Streptomyces aurantiacus group</taxon>
    </lineage>
</organism>
<dbReference type="InterPro" id="IPR009078">
    <property type="entry name" value="Ferritin-like_SF"/>
</dbReference>
<dbReference type="CDD" id="cd01043">
    <property type="entry name" value="DPS"/>
    <property type="match status" value="1"/>
</dbReference>
<sequence length="164" mass="17871">MTVVKSTLPDDARRVAGDALQQTLVDLLGLSLVGKQAHWSIVGPRFRSIHLQLDEVVDSARAFSDTVAERAAAIGVAPDGRPETIAASFSLGGPKVGWVRDSEVVQVIVDALESAIRRLRERIETTEKADPVTQDLLIAITADLEKQRWMFDAENYPHEEGGEG</sequence>
<dbReference type="PANTHER" id="PTHR42932:SF2">
    <property type="entry name" value="DNA PROTECTION DURING STARVATION PROTEIN 1"/>
    <property type="match status" value="1"/>
</dbReference>
<accession>A0A1G7WJ88</accession>
<keyword evidence="4" id="KW-0238">DNA-binding</keyword>
<dbReference type="InterPro" id="IPR012347">
    <property type="entry name" value="Ferritin-like"/>
</dbReference>
<evidence type="ECO:0000313" key="5">
    <source>
        <dbReference type="Proteomes" id="UP000198614"/>
    </source>
</evidence>
<dbReference type="AlphaFoldDB" id="A0A1G7WJ88"/>
<dbReference type="GO" id="GO:0003677">
    <property type="term" value="F:DNA binding"/>
    <property type="evidence" value="ECO:0007669"/>
    <property type="project" value="UniProtKB-KW"/>
</dbReference>
<dbReference type="InterPro" id="IPR008331">
    <property type="entry name" value="Ferritin_DPS_dom"/>
</dbReference>
<feature type="domain" description="Ferritin/DPS" evidence="3">
    <location>
        <begin position="18"/>
        <end position="153"/>
    </location>
</feature>
<dbReference type="PIRSF" id="PIRSF005900">
    <property type="entry name" value="Dps"/>
    <property type="match status" value="1"/>
</dbReference>
<name>A0A1G7WJ88_9ACTN</name>
<evidence type="ECO:0000313" key="4">
    <source>
        <dbReference type="EMBL" id="SDG72023.1"/>
    </source>
</evidence>
<dbReference type="EMBL" id="FNAX01000027">
    <property type="protein sequence ID" value="SDG72023.1"/>
    <property type="molecule type" value="Genomic_DNA"/>
</dbReference>
<evidence type="ECO:0000256" key="2">
    <source>
        <dbReference type="RuleBase" id="RU003875"/>
    </source>
</evidence>
<comment type="similarity">
    <text evidence="1 2">Belongs to the Dps family.</text>
</comment>
<dbReference type="GO" id="GO:0008199">
    <property type="term" value="F:ferric iron binding"/>
    <property type="evidence" value="ECO:0007669"/>
    <property type="project" value="InterPro"/>
</dbReference>
<evidence type="ECO:0000256" key="1">
    <source>
        <dbReference type="ARBA" id="ARBA00009497"/>
    </source>
</evidence>
<dbReference type="Proteomes" id="UP000198614">
    <property type="component" value="Unassembled WGS sequence"/>
</dbReference>
<dbReference type="OrthoDB" id="9797687at2"/>
<dbReference type="Pfam" id="PF00210">
    <property type="entry name" value="Ferritin"/>
    <property type="match status" value="1"/>
</dbReference>
<protein>
    <submittedName>
        <fullName evidence="4">Starvation-inducible DNA-binding protein</fullName>
    </submittedName>
</protein>
<dbReference type="Gene3D" id="1.20.1260.10">
    <property type="match status" value="1"/>
</dbReference>
<gene>
    <name evidence="4" type="ORF">SAMN05216260_12726</name>
</gene>